<comment type="caution">
    <text evidence="12">The sequence shown here is derived from an EMBL/GenBank/DDBJ whole genome shotgun (WGS) entry which is preliminary data.</text>
</comment>
<dbReference type="Pfam" id="PF00689">
    <property type="entry name" value="Cation_ATPase_C"/>
    <property type="match status" value="1"/>
</dbReference>
<feature type="transmembrane region" description="Helical" evidence="10">
    <location>
        <begin position="820"/>
        <end position="840"/>
    </location>
</feature>
<keyword evidence="3" id="KW-1003">Cell membrane</keyword>
<feature type="domain" description="Cation-transporting P-type ATPase N-terminal" evidence="11">
    <location>
        <begin position="4"/>
        <end position="78"/>
    </location>
</feature>
<keyword evidence="5" id="KW-0547">Nucleotide-binding</keyword>
<evidence type="ECO:0000313" key="12">
    <source>
        <dbReference type="EMBL" id="CAH0418265.1"/>
    </source>
</evidence>
<dbReference type="InterPro" id="IPR008250">
    <property type="entry name" value="ATPase_P-typ_transduc_dom_A_sf"/>
</dbReference>
<evidence type="ECO:0000313" key="13">
    <source>
        <dbReference type="Proteomes" id="UP000789719"/>
    </source>
</evidence>
<comment type="subcellular location">
    <subcellularLocation>
        <location evidence="1">Cell membrane</location>
        <topology evidence="1">Multi-pass membrane protein</topology>
    </subcellularLocation>
</comment>
<evidence type="ECO:0000256" key="7">
    <source>
        <dbReference type="ARBA" id="ARBA00022967"/>
    </source>
</evidence>
<dbReference type="InterPro" id="IPR023299">
    <property type="entry name" value="ATPase_P-typ_cyto_dom_N"/>
</dbReference>
<evidence type="ECO:0000256" key="3">
    <source>
        <dbReference type="ARBA" id="ARBA00022475"/>
    </source>
</evidence>
<dbReference type="InterPro" id="IPR044492">
    <property type="entry name" value="P_typ_ATPase_HD_dom"/>
</dbReference>
<dbReference type="InterPro" id="IPR050510">
    <property type="entry name" value="Cation_transp_ATPase_P-type"/>
</dbReference>
<name>A0ABM8ZC56_9LACO</name>
<dbReference type="SFLD" id="SFLDG00002">
    <property type="entry name" value="C1.7:_P-type_atpase_like"/>
    <property type="match status" value="1"/>
</dbReference>
<dbReference type="InterPro" id="IPR001757">
    <property type="entry name" value="P_typ_ATPase"/>
</dbReference>
<organism evidence="12 13">
    <name type="scientific">Periweissella ghanensis</name>
    <dbReference type="NCBI Taxonomy" id="467997"/>
    <lineage>
        <taxon>Bacteria</taxon>
        <taxon>Bacillati</taxon>
        <taxon>Bacillota</taxon>
        <taxon>Bacilli</taxon>
        <taxon>Lactobacillales</taxon>
        <taxon>Lactobacillaceae</taxon>
        <taxon>Periweissella</taxon>
    </lineage>
</organism>
<dbReference type="SUPFAM" id="SSF81660">
    <property type="entry name" value="Metal cation-transporting ATPase, ATP-binding domain N"/>
    <property type="match status" value="1"/>
</dbReference>
<dbReference type="PANTHER" id="PTHR43294">
    <property type="entry name" value="SODIUM/POTASSIUM-TRANSPORTING ATPASE SUBUNIT ALPHA"/>
    <property type="match status" value="1"/>
</dbReference>
<dbReference type="PANTHER" id="PTHR43294:SF21">
    <property type="entry name" value="CATION TRANSPORTING ATPASE"/>
    <property type="match status" value="1"/>
</dbReference>
<keyword evidence="4 10" id="KW-0812">Transmembrane</keyword>
<proteinExistence type="inferred from homology"/>
<dbReference type="PRINTS" id="PR00121">
    <property type="entry name" value="NAKATPASE"/>
</dbReference>
<feature type="transmembrane region" description="Helical" evidence="10">
    <location>
        <begin position="852"/>
        <end position="872"/>
    </location>
</feature>
<dbReference type="Gene3D" id="2.70.150.10">
    <property type="entry name" value="Calcium-transporting ATPase, cytoplasmic transduction domain A"/>
    <property type="match status" value="1"/>
</dbReference>
<feature type="transmembrane region" description="Helical" evidence="10">
    <location>
        <begin position="705"/>
        <end position="725"/>
    </location>
</feature>
<dbReference type="RefSeq" id="WP_230098361.1">
    <property type="nucleotide sequence ID" value="NZ_CAKKNT010000006.1"/>
</dbReference>
<feature type="transmembrane region" description="Helical" evidence="10">
    <location>
        <begin position="779"/>
        <end position="799"/>
    </location>
</feature>
<dbReference type="Pfam" id="PF13246">
    <property type="entry name" value="Cation_ATPase"/>
    <property type="match status" value="1"/>
</dbReference>
<dbReference type="InterPro" id="IPR004014">
    <property type="entry name" value="ATPase_P-typ_cation-transptr_N"/>
</dbReference>
<dbReference type="InterPro" id="IPR006068">
    <property type="entry name" value="ATPase_P-typ_cation-transptr_C"/>
</dbReference>
<dbReference type="InterPro" id="IPR018303">
    <property type="entry name" value="ATPase_P-typ_P_site"/>
</dbReference>
<reference evidence="12 13" key="1">
    <citation type="submission" date="2021-11" db="EMBL/GenBank/DDBJ databases">
        <authorList>
            <person name="Depoorter E."/>
        </authorList>
    </citation>
    <scope>NUCLEOTIDE SEQUENCE [LARGE SCALE GENOMIC DNA]</scope>
    <source>
        <strain evidence="12 13">LMG 24286</strain>
    </source>
</reference>
<dbReference type="NCBIfam" id="TIGR01494">
    <property type="entry name" value="ATPase_P-type"/>
    <property type="match status" value="3"/>
</dbReference>
<evidence type="ECO:0000256" key="6">
    <source>
        <dbReference type="ARBA" id="ARBA00022840"/>
    </source>
</evidence>
<dbReference type="SFLD" id="SFLDF00027">
    <property type="entry name" value="p-type_atpase"/>
    <property type="match status" value="1"/>
</dbReference>
<evidence type="ECO:0000256" key="4">
    <source>
        <dbReference type="ARBA" id="ARBA00022692"/>
    </source>
</evidence>
<comment type="similarity">
    <text evidence="2">Belongs to the cation transport ATPase (P-type) (TC 3.A.3) family. Type IIA subfamily.</text>
</comment>
<dbReference type="Proteomes" id="UP000789719">
    <property type="component" value="Unassembled WGS sequence"/>
</dbReference>
<protein>
    <submittedName>
        <fullName evidence="12">Calcium-transporting ATPase 1</fullName>
    </submittedName>
</protein>
<feature type="transmembrane region" description="Helical" evidence="10">
    <location>
        <begin position="246"/>
        <end position="264"/>
    </location>
</feature>
<dbReference type="Pfam" id="PF00122">
    <property type="entry name" value="E1-E2_ATPase"/>
    <property type="match status" value="1"/>
</dbReference>
<dbReference type="SMART" id="SM00831">
    <property type="entry name" value="Cation_ATPase_N"/>
    <property type="match status" value="1"/>
</dbReference>
<dbReference type="SFLD" id="SFLDS00003">
    <property type="entry name" value="Haloacid_Dehalogenase"/>
    <property type="match status" value="1"/>
</dbReference>
<sequence length="883" mass="95161">MDLKRYQQAPTEVAAQLATDLENGLQPAEVKQRQSQYGANSLSEQKNTSLVQKFIGQFKDLMIMVLLVAAIVAAFAGEGVDTIIILLVVVLNAIFGVFQEAKAEQAITALKTMAAPQAHVIRAGTTHAVPASELVPGDVVLLEAGDIVPADLRLTQSASLRIDEAMLTGESIPVEKNTVALTTADLPLGDRTNLAFMNSNVTYGRGQGIVTGIGMDTEVGQIATMLTQAKVNETPLQANLRHLGKTLTWLILFIAIVVFIVGMLNHQHTWIDMLLVAIALAVAAIPEGLPAIVTITLALGTTRMAKQHALIRKLPAVETLGATEIIGSDKTGTLTQNKMTVEKYFVTNELFDSQTPLNADAEVLMDIMALNNDTKIIDDQLVGDPTETALISFNQQHHRPLKALFEKQKRVAEIPFDSERKLMTTVNSAGDAYLITVKGAPDQLLERVKYQLINGAEVPLTPANKADILAQNHLMATQALRVLAFAYRKATVMPTELTSQAVENDLVLVGLVGMIDPERPEVKAAVAAAKAAGIKPLMITGDHRDTAAAIAKRLGMLTADQTDAVITGAELYQLDEATFMQKVEQYVVYARVAPEHKVRIVKAWQAKGKVVAMTGDGVNDAPALKNADIGIAMGITGTEVSKGAADMVLADDNFATIISAVKEGRKVFANIQKAIQYLLSANLGEVLTLFIMTLMGWSILAPVHILWINLVTDTLPAIALGVEPAEKQVMQRQPRGRLANFLSNGVQGAILYQGLLEGFLTLGVYWLGITFPVHANDALAHADALTMAYVTLGLLQLVHAFSTKSVYQSVFTIGAFKNKFFNWAILIAAVLLSATVFIPGLNGLFHVTPLNLVQWGIIAMAAFLMIAVVEVVKLGQRHFGNKI</sequence>
<dbReference type="Pfam" id="PF00690">
    <property type="entry name" value="Cation_ATPase_N"/>
    <property type="match status" value="1"/>
</dbReference>
<dbReference type="SUPFAM" id="SSF81665">
    <property type="entry name" value="Calcium ATPase, transmembrane domain M"/>
    <property type="match status" value="1"/>
</dbReference>
<keyword evidence="7" id="KW-1278">Translocase</keyword>
<feature type="transmembrane region" description="Helical" evidence="10">
    <location>
        <begin position="83"/>
        <end position="101"/>
    </location>
</feature>
<evidence type="ECO:0000259" key="11">
    <source>
        <dbReference type="SMART" id="SM00831"/>
    </source>
</evidence>
<feature type="transmembrane region" description="Helical" evidence="10">
    <location>
        <begin position="675"/>
        <end position="699"/>
    </location>
</feature>
<evidence type="ECO:0000256" key="10">
    <source>
        <dbReference type="SAM" id="Phobius"/>
    </source>
</evidence>
<dbReference type="Gene3D" id="3.40.50.1000">
    <property type="entry name" value="HAD superfamily/HAD-like"/>
    <property type="match status" value="1"/>
</dbReference>
<evidence type="ECO:0000256" key="5">
    <source>
        <dbReference type="ARBA" id="ARBA00022741"/>
    </source>
</evidence>
<dbReference type="PRINTS" id="PR00119">
    <property type="entry name" value="CATATPASE"/>
</dbReference>
<dbReference type="PROSITE" id="PS00154">
    <property type="entry name" value="ATPASE_E1_E2"/>
    <property type="match status" value="1"/>
</dbReference>
<evidence type="ECO:0000256" key="2">
    <source>
        <dbReference type="ARBA" id="ARBA00005675"/>
    </source>
</evidence>
<dbReference type="SUPFAM" id="SSF56784">
    <property type="entry name" value="HAD-like"/>
    <property type="match status" value="1"/>
</dbReference>
<feature type="transmembrane region" description="Helical" evidence="10">
    <location>
        <begin position="270"/>
        <end position="299"/>
    </location>
</feature>
<dbReference type="SUPFAM" id="SSF81653">
    <property type="entry name" value="Calcium ATPase, transduction domain A"/>
    <property type="match status" value="1"/>
</dbReference>
<dbReference type="InterPro" id="IPR023298">
    <property type="entry name" value="ATPase_P-typ_TM_dom_sf"/>
</dbReference>
<evidence type="ECO:0000256" key="8">
    <source>
        <dbReference type="ARBA" id="ARBA00022989"/>
    </source>
</evidence>
<dbReference type="InterPro" id="IPR036412">
    <property type="entry name" value="HAD-like_sf"/>
</dbReference>
<feature type="transmembrane region" description="Helical" evidence="10">
    <location>
        <begin position="61"/>
        <end position="77"/>
    </location>
</feature>
<dbReference type="InterPro" id="IPR023214">
    <property type="entry name" value="HAD_sf"/>
</dbReference>
<dbReference type="EMBL" id="CAKKNT010000006">
    <property type="protein sequence ID" value="CAH0418265.1"/>
    <property type="molecule type" value="Genomic_DNA"/>
</dbReference>
<evidence type="ECO:0000256" key="9">
    <source>
        <dbReference type="ARBA" id="ARBA00023136"/>
    </source>
</evidence>
<gene>
    <name evidence="12" type="ORF">WGH24286_00683</name>
</gene>
<evidence type="ECO:0000256" key="1">
    <source>
        <dbReference type="ARBA" id="ARBA00004651"/>
    </source>
</evidence>
<keyword evidence="9 10" id="KW-0472">Membrane</keyword>
<dbReference type="Gene3D" id="3.40.1110.10">
    <property type="entry name" value="Calcium-transporting ATPase, cytoplasmic domain N"/>
    <property type="match status" value="1"/>
</dbReference>
<accession>A0ABM8ZC56</accession>
<dbReference type="Gene3D" id="1.20.1110.10">
    <property type="entry name" value="Calcium-transporting ATPase, transmembrane domain"/>
    <property type="match status" value="1"/>
</dbReference>
<keyword evidence="6" id="KW-0067">ATP-binding</keyword>
<dbReference type="InterPro" id="IPR059000">
    <property type="entry name" value="ATPase_P-type_domA"/>
</dbReference>
<keyword evidence="8 10" id="KW-1133">Transmembrane helix</keyword>
<feature type="transmembrane region" description="Helical" evidence="10">
    <location>
        <begin position="746"/>
        <end position="767"/>
    </location>
</feature>
<keyword evidence="13" id="KW-1185">Reference proteome</keyword>